<evidence type="ECO:0000256" key="2">
    <source>
        <dbReference type="SAM" id="Phobius"/>
    </source>
</evidence>
<dbReference type="Proteomes" id="UP000324222">
    <property type="component" value="Unassembled WGS sequence"/>
</dbReference>
<reference evidence="3 4" key="1">
    <citation type="submission" date="2019-05" db="EMBL/GenBank/DDBJ databases">
        <title>Another draft genome of Portunus trituberculatus and its Hox gene families provides insights of decapod evolution.</title>
        <authorList>
            <person name="Jeong J.-H."/>
            <person name="Song I."/>
            <person name="Kim S."/>
            <person name="Choi T."/>
            <person name="Kim D."/>
            <person name="Ryu S."/>
            <person name="Kim W."/>
        </authorList>
    </citation>
    <scope>NUCLEOTIDE SEQUENCE [LARGE SCALE GENOMIC DNA]</scope>
    <source>
        <tissue evidence="3">Muscle</tissue>
    </source>
</reference>
<organism evidence="3 4">
    <name type="scientific">Portunus trituberculatus</name>
    <name type="common">Swimming crab</name>
    <name type="synonym">Neptunus trituberculatus</name>
    <dbReference type="NCBI Taxonomy" id="210409"/>
    <lineage>
        <taxon>Eukaryota</taxon>
        <taxon>Metazoa</taxon>
        <taxon>Ecdysozoa</taxon>
        <taxon>Arthropoda</taxon>
        <taxon>Crustacea</taxon>
        <taxon>Multicrustacea</taxon>
        <taxon>Malacostraca</taxon>
        <taxon>Eumalacostraca</taxon>
        <taxon>Eucarida</taxon>
        <taxon>Decapoda</taxon>
        <taxon>Pleocyemata</taxon>
        <taxon>Brachyura</taxon>
        <taxon>Eubrachyura</taxon>
        <taxon>Portunoidea</taxon>
        <taxon>Portunidae</taxon>
        <taxon>Portuninae</taxon>
        <taxon>Portunus</taxon>
    </lineage>
</organism>
<sequence>MEPKIIADATRSSLPCPAPPRSAPPRLSLSVAVRKAAIQVRRFRCFDLLLDSVKLRTCLSAVNLEPERSQEENCSCHEVKYPGLQLRRWIDTKETPQQRSACEIRWAVSLSSSTPRRNKHQGHSAMVTALPRPGRAIKRSQNAGRGNTKINKTALVRPCQQEKMKFLMKRKAWTPLTPGAALLGLVGVCCQPAEGKDIGEYSFPFYLFYHLLHPFFLFSIIIVSSFIPLLPIYTDT</sequence>
<proteinExistence type="predicted"/>
<keyword evidence="2" id="KW-0812">Transmembrane</keyword>
<name>A0A5B7F181_PORTR</name>
<evidence type="ECO:0000313" key="3">
    <source>
        <dbReference type="EMBL" id="MPC39227.1"/>
    </source>
</evidence>
<dbReference type="AlphaFoldDB" id="A0A5B7F181"/>
<feature type="transmembrane region" description="Helical" evidence="2">
    <location>
        <begin position="172"/>
        <end position="194"/>
    </location>
</feature>
<protein>
    <submittedName>
        <fullName evidence="3">Uncharacterized protein</fullName>
    </submittedName>
</protein>
<keyword evidence="2" id="KW-1133">Transmembrane helix</keyword>
<feature type="region of interest" description="Disordered" evidence="1">
    <location>
        <begin position="1"/>
        <end position="23"/>
    </location>
</feature>
<gene>
    <name evidence="3" type="ORF">E2C01_032755</name>
</gene>
<keyword evidence="2" id="KW-0472">Membrane</keyword>
<accession>A0A5B7F181</accession>
<evidence type="ECO:0000256" key="1">
    <source>
        <dbReference type="SAM" id="MobiDB-lite"/>
    </source>
</evidence>
<evidence type="ECO:0000313" key="4">
    <source>
        <dbReference type="Proteomes" id="UP000324222"/>
    </source>
</evidence>
<dbReference type="EMBL" id="VSRR010004298">
    <property type="protein sequence ID" value="MPC39227.1"/>
    <property type="molecule type" value="Genomic_DNA"/>
</dbReference>
<feature type="transmembrane region" description="Helical" evidence="2">
    <location>
        <begin position="206"/>
        <end position="230"/>
    </location>
</feature>
<keyword evidence="4" id="KW-1185">Reference proteome</keyword>
<comment type="caution">
    <text evidence="3">The sequence shown here is derived from an EMBL/GenBank/DDBJ whole genome shotgun (WGS) entry which is preliminary data.</text>
</comment>